<name>A0ABX8B5I3_9BACT</name>
<dbReference type="PANTHER" id="PTHR22572">
    <property type="entry name" value="SUGAR-1-PHOSPHATE GUANYL TRANSFERASE"/>
    <property type="match status" value="1"/>
</dbReference>
<gene>
    <name evidence="2" type="ORF">J8C06_07615</name>
</gene>
<accession>A0ABX8B5I3</accession>
<evidence type="ECO:0000313" key="2">
    <source>
        <dbReference type="EMBL" id="QUW02228.1"/>
    </source>
</evidence>
<feature type="domain" description="Nucleotidyl transferase" evidence="1">
    <location>
        <begin position="9"/>
        <end position="248"/>
    </location>
</feature>
<organism evidence="2 3">
    <name type="scientific">Chloracidobacterium validum</name>
    <dbReference type="NCBI Taxonomy" id="2821543"/>
    <lineage>
        <taxon>Bacteria</taxon>
        <taxon>Pseudomonadati</taxon>
        <taxon>Acidobacteriota</taxon>
        <taxon>Terriglobia</taxon>
        <taxon>Terriglobales</taxon>
        <taxon>Acidobacteriaceae</taxon>
        <taxon>Chloracidobacterium</taxon>
    </lineage>
</organism>
<dbReference type="RefSeq" id="WP_211428118.1">
    <property type="nucleotide sequence ID" value="NZ_CP072648.1"/>
</dbReference>
<dbReference type="CDD" id="cd06422">
    <property type="entry name" value="NTP_transferase_like_1"/>
    <property type="match status" value="1"/>
</dbReference>
<dbReference type="Gene3D" id="3.90.550.10">
    <property type="entry name" value="Spore Coat Polysaccharide Biosynthesis Protein SpsA, Chain A"/>
    <property type="match status" value="1"/>
</dbReference>
<reference evidence="2 3" key="1">
    <citation type="submission" date="2021-03" db="EMBL/GenBank/DDBJ databases">
        <title>Genomic and phenotypic characterization of Chloracidobacterium isolates provides evidence for multiple species.</title>
        <authorList>
            <person name="Saini M.K."/>
            <person name="Costas A.M.G."/>
            <person name="Tank M."/>
            <person name="Bryant D.A."/>
        </authorList>
    </citation>
    <scope>NUCLEOTIDE SEQUENCE [LARGE SCALE GENOMIC DNA]</scope>
    <source>
        <strain evidence="2 3">BV2-C</strain>
    </source>
</reference>
<dbReference type="SUPFAM" id="SSF53448">
    <property type="entry name" value="Nucleotide-diphospho-sugar transferases"/>
    <property type="match status" value="1"/>
</dbReference>
<dbReference type="Pfam" id="PF00483">
    <property type="entry name" value="NTP_transferase"/>
    <property type="match status" value="1"/>
</dbReference>
<dbReference type="Proteomes" id="UP000676506">
    <property type="component" value="Chromosome 1"/>
</dbReference>
<dbReference type="InterPro" id="IPR050486">
    <property type="entry name" value="Mannose-1P_guanyltransferase"/>
</dbReference>
<dbReference type="EMBL" id="CP072648">
    <property type="protein sequence ID" value="QUW02228.1"/>
    <property type="molecule type" value="Genomic_DNA"/>
</dbReference>
<proteinExistence type="predicted"/>
<dbReference type="InterPro" id="IPR005835">
    <property type="entry name" value="NTP_transferase_dom"/>
</dbReference>
<dbReference type="InterPro" id="IPR029044">
    <property type="entry name" value="Nucleotide-diphossugar_trans"/>
</dbReference>
<evidence type="ECO:0000259" key="1">
    <source>
        <dbReference type="Pfam" id="PF00483"/>
    </source>
</evidence>
<evidence type="ECO:0000313" key="3">
    <source>
        <dbReference type="Proteomes" id="UP000676506"/>
    </source>
</evidence>
<keyword evidence="3" id="KW-1185">Reference proteome</keyword>
<sequence>MTSSVHAMKAMLLAAGFGTRLFPLTLDRPKPALPVLGQPLIAHGVAYLARFGCRELVVNLHYRGEAIQSALGDGSPFGCRITYSHEEGAILGTGGALDHAKALLNPTETFVVMNGKLLTDINLEAARATHRNHRALATLILKPNLRRERFSVVQVDEGGAIRRFAPPPSDAGSSVPVWEAPPLFFTGIQLLEPEIFDYIPPGVFSHTTTDVYPRAIADGQRVMAHVAAPDEAWYEFSTLERYLDLSCRLAGDERAVIRGAACQVASDASLARTILWNRVRVGAKVVLREVIVGDGVNLPDGATLSRSAVVRADGIDPPALDALVAEGKGKLVGENFIVHF</sequence>
<protein>
    <submittedName>
        <fullName evidence="2">NDP-sugar synthase</fullName>
    </submittedName>
</protein>